<dbReference type="PANTHER" id="PTHR45835:SF91">
    <property type="entry name" value="RETROTRANSPOSON, TY3-GYPSY SUBCLASS-LIKE PROTEIN"/>
    <property type="match status" value="1"/>
</dbReference>
<proteinExistence type="predicted"/>
<evidence type="ECO:0000259" key="1">
    <source>
        <dbReference type="PROSITE" id="PS50994"/>
    </source>
</evidence>
<dbReference type="SUPFAM" id="SSF53098">
    <property type="entry name" value="Ribonuclease H-like"/>
    <property type="match status" value="1"/>
</dbReference>
<dbReference type="Gene3D" id="3.30.420.10">
    <property type="entry name" value="Ribonuclease H-like superfamily/Ribonuclease H"/>
    <property type="match status" value="1"/>
</dbReference>
<dbReference type="InterPro" id="IPR001584">
    <property type="entry name" value="Integrase_cat-core"/>
</dbReference>
<reference evidence="2" key="1">
    <citation type="submission" date="2023-08" db="EMBL/GenBank/DDBJ databases">
        <title>A de novo genome assembly of Solanum verrucosum Schlechtendal, a Mexican diploid species geographically isolated from the other diploid A-genome species in potato relatives.</title>
        <authorList>
            <person name="Hosaka K."/>
        </authorList>
    </citation>
    <scope>NUCLEOTIDE SEQUENCE</scope>
    <source>
        <tissue evidence="2">Young leaves</tissue>
    </source>
</reference>
<dbReference type="InterPro" id="IPR012337">
    <property type="entry name" value="RNaseH-like_sf"/>
</dbReference>
<dbReference type="PANTHER" id="PTHR45835">
    <property type="entry name" value="YALI0A06105P"/>
    <property type="match status" value="1"/>
</dbReference>
<protein>
    <recommendedName>
        <fullName evidence="1">Integrase catalytic domain-containing protein</fullName>
    </recommendedName>
</protein>
<feature type="domain" description="Integrase catalytic" evidence="1">
    <location>
        <begin position="61"/>
        <end position="224"/>
    </location>
</feature>
<accession>A0AAF0R1M7</accession>
<dbReference type="EMBL" id="CP133617">
    <property type="protein sequence ID" value="WMV33028.1"/>
    <property type="molecule type" value="Genomic_DNA"/>
</dbReference>
<dbReference type="Pfam" id="PF17921">
    <property type="entry name" value="Integrase_H2C2"/>
    <property type="match status" value="1"/>
</dbReference>
<evidence type="ECO:0000313" key="2">
    <source>
        <dbReference type="EMBL" id="WMV33028.1"/>
    </source>
</evidence>
<dbReference type="Gene3D" id="1.10.340.70">
    <property type="match status" value="1"/>
</dbReference>
<dbReference type="AlphaFoldDB" id="A0AAF0R1M7"/>
<dbReference type="GO" id="GO:0003676">
    <property type="term" value="F:nucleic acid binding"/>
    <property type="evidence" value="ECO:0007669"/>
    <property type="project" value="InterPro"/>
</dbReference>
<name>A0AAF0R1M7_SOLVR</name>
<dbReference type="InterPro" id="IPR036397">
    <property type="entry name" value="RNaseH_sf"/>
</dbReference>
<sequence length="239" mass="28045">MDEAHCSRYSIHPGSTKMYHDLKEVYWWNDMKRNITEYVEQCSNCQQVKEEHQRSGGLAQTMDIPIWKWEAINMDFITSLPLSFKRHDSIWVIIDRLTKSAHFLPVKSNSTTEEYAKLYVREVVRLHGTPLSIISDRGAQFTAHFWRLFQKSLGTHVNLNTAFHPQTDGQAERTIQTLEDVLRACVLDFKGNWDDHMPLIEFNYNNSYHSSIVMAPFEALYGHQCRSPIGWLKYVKLKY</sequence>
<evidence type="ECO:0000313" key="3">
    <source>
        <dbReference type="Proteomes" id="UP001234989"/>
    </source>
</evidence>
<dbReference type="Proteomes" id="UP001234989">
    <property type="component" value="Chromosome 6"/>
</dbReference>
<dbReference type="GO" id="GO:0015074">
    <property type="term" value="P:DNA integration"/>
    <property type="evidence" value="ECO:0007669"/>
    <property type="project" value="InterPro"/>
</dbReference>
<dbReference type="InterPro" id="IPR041588">
    <property type="entry name" value="Integrase_H2C2"/>
</dbReference>
<gene>
    <name evidence="2" type="ORF">MTR67_026413</name>
</gene>
<keyword evidence="3" id="KW-1185">Reference proteome</keyword>
<organism evidence="2 3">
    <name type="scientific">Solanum verrucosum</name>
    <dbReference type="NCBI Taxonomy" id="315347"/>
    <lineage>
        <taxon>Eukaryota</taxon>
        <taxon>Viridiplantae</taxon>
        <taxon>Streptophyta</taxon>
        <taxon>Embryophyta</taxon>
        <taxon>Tracheophyta</taxon>
        <taxon>Spermatophyta</taxon>
        <taxon>Magnoliopsida</taxon>
        <taxon>eudicotyledons</taxon>
        <taxon>Gunneridae</taxon>
        <taxon>Pentapetalae</taxon>
        <taxon>asterids</taxon>
        <taxon>lamiids</taxon>
        <taxon>Solanales</taxon>
        <taxon>Solanaceae</taxon>
        <taxon>Solanoideae</taxon>
        <taxon>Solaneae</taxon>
        <taxon>Solanum</taxon>
    </lineage>
</organism>
<dbReference type="PROSITE" id="PS50994">
    <property type="entry name" value="INTEGRASE"/>
    <property type="match status" value="1"/>
</dbReference>